<gene>
    <name evidence="9" type="ORF">CEP50_02315</name>
</gene>
<sequence length="398" mass="43548">MTRYPRVLIMASVPLLAFSIWSVLLPALFHGEYGNFYLRGDFEVYHWAVHTWLDGGNVVENWAPLRGGNMLPWVYPPFALLPLSVFALPPITVGSFLMWAVDLTAIVMTLYLVVRHRWPGVGPRGALAVAALALPLPLWLEPVHACFFQGQVNLALMGLIAADCLVRNPRWPRGLLVGIAAAVKLVPAAFLVFFLFRRDFRATVVCTVTAVACTLLGFLLDFEASVDYWFRYGPASSVMGHAADPNQSILGALARWELQPAVQYGIWAGVCLALALVLARTISRVDPPVAMTLTGVFALLASPTTWSSHWVWVVPGLLLLLDSAVRTHSVSRFVLVVLIVVAGRKIPFQVLANDDVPTLLWVPQQLVGNAYVVLAAALLLLTGWQANRTRPSGTLSSP</sequence>
<evidence type="ECO:0000256" key="7">
    <source>
        <dbReference type="ARBA" id="ARBA00024033"/>
    </source>
</evidence>
<evidence type="ECO:0000256" key="8">
    <source>
        <dbReference type="SAM" id="Phobius"/>
    </source>
</evidence>
<protein>
    <recommendedName>
        <fullName evidence="11">DUF2029 domain-containing protein</fullName>
    </recommendedName>
</protein>
<feature type="transmembrane region" description="Helical" evidence="8">
    <location>
        <begin position="358"/>
        <end position="381"/>
    </location>
</feature>
<feature type="transmembrane region" description="Helical" evidence="8">
    <location>
        <begin position="295"/>
        <end position="321"/>
    </location>
</feature>
<organism evidence="9 10">
    <name type="scientific">Actinopolyspora mortivallis</name>
    <dbReference type="NCBI Taxonomy" id="33906"/>
    <lineage>
        <taxon>Bacteria</taxon>
        <taxon>Bacillati</taxon>
        <taxon>Actinomycetota</taxon>
        <taxon>Actinomycetes</taxon>
        <taxon>Actinopolysporales</taxon>
        <taxon>Actinopolysporaceae</taxon>
        <taxon>Actinopolyspora</taxon>
    </lineage>
</organism>
<evidence type="ECO:0000313" key="10">
    <source>
        <dbReference type="Proteomes" id="UP000239352"/>
    </source>
</evidence>
<feature type="transmembrane region" description="Helical" evidence="8">
    <location>
        <begin position="333"/>
        <end position="352"/>
    </location>
</feature>
<keyword evidence="6 8" id="KW-0472">Membrane</keyword>
<proteinExistence type="inferred from homology"/>
<dbReference type="EMBL" id="PVSR01000001">
    <property type="protein sequence ID" value="PRW65444.1"/>
    <property type="molecule type" value="Genomic_DNA"/>
</dbReference>
<keyword evidence="10" id="KW-1185">Reference proteome</keyword>
<dbReference type="Proteomes" id="UP000239352">
    <property type="component" value="Unassembled WGS sequence"/>
</dbReference>
<dbReference type="GO" id="GO:0016758">
    <property type="term" value="F:hexosyltransferase activity"/>
    <property type="evidence" value="ECO:0007669"/>
    <property type="project" value="InterPro"/>
</dbReference>
<evidence type="ECO:0000256" key="4">
    <source>
        <dbReference type="ARBA" id="ARBA00022692"/>
    </source>
</evidence>
<evidence type="ECO:0000256" key="5">
    <source>
        <dbReference type="ARBA" id="ARBA00022989"/>
    </source>
</evidence>
<feature type="transmembrane region" description="Helical" evidence="8">
    <location>
        <begin position="264"/>
        <end position="283"/>
    </location>
</feature>
<comment type="similarity">
    <text evidence="7">Belongs to the glycosyltransferase 87 family.</text>
</comment>
<dbReference type="InParanoid" id="A0A2T0H241"/>
<feature type="transmembrane region" description="Helical" evidence="8">
    <location>
        <begin position="202"/>
        <end position="222"/>
    </location>
</feature>
<evidence type="ECO:0000256" key="2">
    <source>
        <dbReference type="ARBA" id="ARBA00022475"/>
    </source>
</evidence>
<comment type="caution">
    <text evidence="9">The sequence shown here is derived from an EMBL/GenBank/DDBJ whole genome shotgun (WGS) entry which is preliminary data.</text>
</comment>
<dbReference type="Pfam" id="PF09594">
    <property type="entry name" value="GT87"/>
    <property type="match status" value="1"/>
</dbReference>
<comment type="subcellular location">
    <subcellularLocation>
        <location evidence="1">Cell membrane</location>
        <topology evidence="1">Multi-pass membrane protein</topology>
    </subcellularLocation>
</comment>
<evidence type="ECO:0000256" key="3">
    <source>
        <dbReference type="ARBA" id="ARBA00022679"/>
    </source>
</evidence>
<dbReference type="GO" id="GO:0005886">
    <property type="term" value="C:plasma membrane"/>
    <property type="evidence" value="ECO:0007669"/>
    <property type="project" value="UniProtKB-SubCell"/>
</dbReference>
<feature type="transmembrane region" description="Helical" evidence="8">
    <location>
        <begin position="7"/>
        <end position="29"/>
    </location>
</feature>
<reference evidence="9 10" key="1">
    <citation type="submission" date="2018-03" db="EMBL/GenBank/DDBJ databases">
        <title>Actinopolyspora mortivallis from Sahara, screening for active biomolecules.</title>
        <authorList>
            <person name="Selama O."/>
            <person name="Wellington E.M.H."/>
            <person name="Hacene H."/>
        </authorList>
    </citation>
    <scope>NUCLEOTIDE SEQUENCE [LARGE SCALE GENOMIC DNA]</scope>
    <source>
        <strain evidence="9 10">M5A</strain>
    </source>
</reference>
<feature type="transmembrane region" description="Helical" evidence="8">
    <location>
        <begin position="175"/>
        <end position="196"/>
    </location>
</feature>
<keyword evidence="3" id="KW-0808">Transferase</keyword>
<name>A0A2T0H241_ACTMO</name>
<evidence type="ECO:0000256" key="6">
    <source>
        <dbReference type="ARBA" id="ARBA00023136"/>
    </source>
</evidence>
<keyword evidence="4 8" id="KW-0812">Transmembrane</keyword>
<keyword evidence="5 8" id="KW-1133">Transmembrane helix</keyword>
<dbReference type="AlphaFoldDB" id="A0A2T0H241"/>
<accession>A0A2T0H241</accession>
<evidence type="ECO:0000256" key="1">
    <source>
        <dbReference type="ARBA" id="ARBA00004651"/>
    </source>
</evidence>
<dbReference type="InterPro" id="IPR018584">
    <property type="entry name" value="GT87"/>
</dbReference>
<evidence type="ECO:0008006" key="11">
    <source>
        <dbReference type="Google" id="ProtNLM"/>
    </source>
</evidence>
<evidence type="ECO:0000313" key="9">
    <source>
        <dbReference type="EMBL" id="PRW65444.1"/>
    </source>
</evidence>
<keyword evidence="2" id="KW-1003">Cell membrane</keyword>